<sequence>MTADFAELRVKMVDGQLRTTDVTNLPLLTAMLEVPREDFVPDARKALAYIDDDILLTDRGGPGARYLMEPSPFAKLVQLAEIGPRDRVLDVGAGTGYSAAVLSRLAGSVVALESDSSLAQKAEATLAQLGYDNVSVVRGALEAGHPQGGPYDVIVVEGSVEALPDALLGQLAEGGRLAVVEGHGHAGAARLYLKADGVATGRKVFNAAVKPLPGFERVREFEF</sequence>
<protein>
    <recommendedName>
        <fullName evidence="2">Protein-L-isoaspartate O-methyltransferase</fullName>
    </recommendedName>
    <alternativeName>
        <fullName evidence="3">Protein L-isoaspartyl methyltransferase</fullName>
    </alternativeName>
</protein>
<evidence type="ECO:0000313" key="5">
    <source>
        <dbReference type="EMBL" id="MEW9808479.1"/>
    </source>
</evidence>
<dbReference type="PROSITE" id="PS50206">
    <property type="entry name" value="RHODANESE_3"/>
    <property type="match status" value="1"/>
</dbReference>
<dbReference type="PANTHER" id="PTHR11579:SF18">
    <property type="entry name" value="PROTEIN-L-ISOASPARTATE O-METHYLTRANSFERASE"/>
    <property type="match status" value="1"/>
</dbReference>
<reference evidence="5 6" key="1">
    <citation type="submission" date="2024-06" db="EMBL/GenBank/DDBJ databases">
        <authorList>
            <person name="Tuo L."/>
        </authorList>
    </citation>
    <scope>NUCLEOTIDE SEQUENCE [LARGE SCALE GENOMIC DNA]</scope>
    <source>
        <strain evidence="5 6">ZMM04-5</strain>
    </source>
</reference>
<evidence type="ECO:0000313" key="6">
    <source>
        <dbReference type="Proteomes" id="UP001556196"/>
    </source>
</evidence>
<keyword evidence="6" id="KW-1185">Reference proteome</keyword>
<dbReference type="SUPFAM" id="SSF53335">
    <property type="entry name" value="S-adenosyl-L-methionine-dependent methyltransferases"/>
    <property type="match status" value="1"/>
</dbReference>
<comment type="similarity">
    <text evidence="1">Belongs to the methyltransferase superfamily. L-isoaspartyl/D-aspartyl protein methyltransferase family.</text>
</comment>
<gene>
    <name evidence="5" type="ORF">ABUE31_21010</name>
</gene>
<dbReference type="InterPro" id="IPR001763">
    <property type="entry name" value="Rhodanese-like_dom"/>
</dbReference>
<dbReference type="EMBL" id="JBFOCI010000008">
    <property type="protein sequence ID" value="MEW9808479.1"/>
    <property type="molecule type" value="Genomic_DNA"/>
</dbReference>
<evidence type="ECO:0000256" key="1">
    <source>
        <dbReference type="ARBA" id="ARBA00005369"/>
    </source>
</evidence>
<dbReference type="InterPro" id="IPR000682">
    <property type="entry name" value="PCMT"/>
</dbReference>
<dbReference type="Proteomes" id="UP001556196">
    <property type="component" value="Unassembled WGS sequence"/>
</dbReference>
<evidence type="ECO:0000259" key="4">
    <source>
        <dbReference type="PROSITE" id="PS50206"/>
    </source>
</evidence>
<comment type="caution">
    <text evidence="5">The sequence shown here is derived from an EMBL/GenBank/DDBJ whole genome shotgun (WGS) entry which is preliminary data.</text>
</comment>
<dbReference type="InterPro" id="IPR029063">
    <property type="entry name" value="SAM-dependent_MTases_sf"/>
</dbReference>
<dbReference type="Pfam" id="PF01135">
    <property type="entry name" value="PCMT"/>
    <property type="match status" value="1"/>
</dbReference>
<dbReference type="RefSeq" id="WP_367725709.1">
    <property type="nucleotide sequence ID" value="NZ_JBFOCI010000008.1"/>
</dbReference>
<evidence type="ECO:0000256" key="2">
    <source>
        <dbReference type="ARBA" id="ARBA00013346"/>
    </source>
</evidence>
<dbReference type="PANTHER" id="PTHR11579">
    <property type="entry name" value="PROTEIN-L-ISOASPARTATE O-METHYLTRANSFERASE"/>
    <property type="match status" value="1"/>
</dbReference>
<organism evidence="5 6">
    <name type="scientific">Mesorhizobium marinum</name>
    <dbReference type="NCBI Taxonomy" id="3228790"/>
    <lineage>
        <taxon>Bacteria</taxon>
        <taxon>Pseudomonadati</taxon>
        <taxon>Pseudomonadota</taxon>
        <taxon>Alphaproteobacteria</taxon>
        <taxon>Hyphomicrobiales</taxon>
        <taxon>Phyllobacteriaceae</taxon>
        <taxon>Mesorhizobium</taxon>
    </lineage>
</organism>
<dbReference type="Gene3D" id="3.40.50.150">
    <property type="entry name" value="Vaccinia Virus protein VP39"/>
    <property type="match status" value="1"/>
</dbReference>
<feature type="domain" description="Rhodanese" evidence="4">
    <location>
        <begin position="119"/>
        <end position="153"/>
    </location>
</feature>
<accession>A0ABV3R570</accession>
<proteinExistence type="inferred from homology"/>
<evidence type="ECO:0000256" key="3">
    <source>
        <dbReference type="ARBA" id="ARBA00030757"/>
    </source>
</evidence>
<dbReference type="CDD" id="cd02440">
    <property type="entry name" value="AdoMet_MTases"/>
    <property type="match status" value="1"/>
</dbReference>
<name>A0ABV3R570_9HYPH</name>